<dbReference type="PANTHER" id="PTHR43794">
    <property type="entry name" value="AMINOHYDROLASE SSNA-RELATED"/>
    <property type="match status" value="1"/>
</dbReference>
<reference evidence="2" key="1">
    <citation type="submission" date="2013-08" db="EMBL/GenBank/DDBJ databases">
        <authorList>
            <person name="Mendez C."/>
            <person name="Richter M."/>
            <person name="Ferrer M."/>
            <person name="Sanchez J."/>
        </authorList>
    </citation>
    <scope>NUCLEOTIDE SEQUENCE</scope>
</reference>
<dbReference type="InterPro" id="IPR006680">
    <property type="entry name" value="Amidohydro-rel"/>
</dbReference>
<dbReference type="Gene3D" id="3.20.20.140">
    <property type="entry name" value="Metal-dependent hydrolases"/>
    <property type="match status" value="1"/>
</dbReference>
<dbReference type="AlphaFoldDB" id="T0YMB2"/>
<dbReference type="GO" id="GO:0016787">
    <property type="term" value="F:hydrolase activity"/>
    <property type="evidence" value="ECO:0007669"/>
    <property type="project" value="UniProtKB-KW"/>
</dbReference>
<dbReference type="InterPro" id="IPR032466">
    <property type="entry name" value="Metal_Hydrolase"/>
</dbReference>
<dbReference type="EMBL" id="AUZY01011556">
    <property type="protein sequence ID" value="EQD34238.1"/>
    <property type="molecule type" value="Genomic_DNA"/>
</dbReference>
<sequence length="271" mass="29449">AAKRKAIRAALGRMELEGTAVTVDFREEGEAGVRLLRQAAQGSRVRVVILGRPLRRPIDRDELAALLSVADGIGLSSARDETGTTRRTIARACRAAGKRFALHASEAVRERPDTYLDPRPDLLVHLARASVEDLATVAEARVSVAVCPRSNALFGRQPDLAAMERCGVALLLGTDNAMFNAPSIWRELEFAYLGTRLRGRPVSAGYLARAALVEPYRWLGTPEAASIAVGAPCRPLVLRLPPDDPEYQVVTRATEHLIVRPARPRSPSEVP</sequence>
<dbReference type="PANTHER" id="PTHR43794:SF5">
    <property type="entry name" value="CHLOROHYDROLASE FAMILY PROTEIN"/>
    <property type="match status" value="1"/>
</dbReference>
<proteinExistence type="predicted"/>
<feature type="non-terminal residue" evidence="2">
    <location>
        <position position="1"/>
    </location>
</feature>
<dbReference type="Pfam" id="PF01979">
    <property type="entry name" value="Amidohydro_1"/>
    <property type="match status" value="1"/>
</dbReference>
<reference evidence="2" key="2">
    <citation type="journal article" date="2014" name="ISME J.">
        <title>Microbial stratification in low pH oxic and suboxic macroscopic growths along an acid mine drainage.</title>
        <authorList>
            <person name="Mendez-Garcia C."/>
            <person name="Mesa V."/>
            <person name="Sprenger R.R."/>
            <person name="Richter M."/>
            <person name="Diez M.S."/>
            <person name="Solano J."/>
            <person name="Bargiela R."/>
            <person name="Golyshina O.V."/>
            <person name="Manteca A."/>
            <person name="Ramos J.L."/>
            <person name="Gallego J.R."/>
            <person name="Llorente I."/>
            <person name="Martins Dos Santos V.A."/>
            <person name="Jensen O.N."/>
            <person name="Pelaez A.I."/>
            <person name="Sanchez J."/>
            <person name="Ferrer M."/>
        </authorList>
    </citation>
    <scope>NUCLEOTIDE SEQUENCE</scope>
</reference>
<accession>T0YMB2</accession>
<evidence type="ECO:0000259" key="1">
    <source>
        <dbReference type="Pfam" id="PF01979"/>
    </source>
</evidence>
<gene>
    <name evidence="2" type="ORF">B1B_17324</name>
</gene>
<feature type="domain" description="Amidohydrolase-related" evidence="1">
    <location>
        <begin position="29"/>
        <end position="231"/>
    </location>
</feature>
<dbReference type="SUPFAM" id="SSF51556">
    <property type="entry name" value="Metallo-dependent hydrolases"/>
    <property type="match status" value="1"/>
</dbReference>
<protein>
    <submittedName>
        <fullName evidence="2">Amidohydrolase family</fullName>
    </submittedName>
</protein>
<organism evidence="2">
    <name type="scientific">mine drainage metagenome</name>
    <dbReference type="NCBI Taxonomy" id="410659"/>
    <lineage>
        <taxon>unclassified sequences</taxon>
        <taxon>metagenomes</taxon>
        <taxon>ecological metagenomes</taxon>
    </lineage>
</organism>
<evidence type="ECO:0000313" key="2">
    <source>
        <dbReference type="EMBL" id="EQD34238.1"/>
    </source>
</evidence>
<comment type="caution">
    <text evidence="2">The sequence shown here is derived from an EMBL/GenBank/DDBJ whole genome shotgun (WGS) entry which is preliminary data.</text>
</comment>
<dbReference type="InterPro" id="IPR050287">
    <property type="entry name" value="MTA/SAH_deaminase"/>
</dbReference>
<keyword evidence="2" id="KW-0378">Hydrolase</keyword>
<name>T0YMB2_9ZZZZ</name>